<organism evidence="1 2">
    <name type="scientific">Mycena rosella</name>
    <name type="common">Pink bonnet</name>
    <name type="synonym">Agaricus rosellus</name>
    <dbReference type="NCBI Taxonomy" id="1033263"/>
    <lineage>
        <taxon>Eukaryota</taxon>
        <taxon>Fungi</taxon>
        <taxon>Dikarya</taxon>
        <taxon>Basidiomycota</taxon>
        <taxon>Agaricomycotina</taxon>
        <taxon>Agaricomycetes</taxon>
        <taxon>Agaricomycetidae</taxon>
        <taxon>Agaricales</taxon>
        <taxon>Marasmiineae</taxon>
        <taxon>Mycenaceae</taxon>
        <taxon>Mycena</taxon>
    </lineage>
</organism>
<evidence type="ECO:0000313" key="2">
    <source>
        <dbReference type="Proteomes" id="UP001221757"/>
    </source>
</evidence>
<comment type="caution">
    <text evidence="1">The sequence shown here is derived from an EMBL/GenBank/DDBJ whole genome shotgun (WGS) entry which is preliminary data.</text>
</comment>
<evidence type="ECO:0000313" key="1">
    <source>
        <dbReference type="EMBL" id="KAJ7706341.1"/>
    </source>
</evidence>
<proteinExistence type="predicted"/>
<name>A0AAD7GW32_MYCRO</name>
<dbReference type="AlphaFoldDB" id="A0AAD7GW32"/>
<gene>
    <name evidence="1" type="ORF">B0H17DRAFT_624295</name>
</gene>
<keyword evidence="2" id="KW-1185">Reference proteome</keyword>
<protein>
    <submittedName>
        <fullName evidence="1">Uncharacterized protein</fullName>
    </submittedName>
</protein>
<dbReference type="EMBL" id="JARKIE010000007">
    <property type="protein sequence ID" value="KAJ7706341.1"/>
    <property type="molecule type" value="Genomic_DNA"/>
</dbReference>
<sequence>MESTVSKIVATIVQQKLFGANRIQWENSPSLYNPGTLQWDPVRSIRLKYAKSWWADSPHRLEDLKSLSDYFPESDTLDPRQIHLVLVTDKLFPFKHRRNVSSLLTAPRLPLVSYLYETGINLKFFLVRGTPGSGKTYLCRLLYDHIMAEDPEARLTLLTF</sequence>
<reference evidence="1" key="1">
    <citation type="submission" date="2023-03" db="EMBL/GenBank/DDBJ databases">
        <title>Massive genome expansion in bonnet fungi (Mycena s.s.) driven by repeated elements and novel gene families across ecological guilds.</title>
        <authorList>
            <consortium name="Lawrence Berkeley National Laboratory"/>
            <person name="Harder C.B."/>
            <person name="Miyauchi S."/>
            <person name="Viragh M."/>
            <person name="Kuo A."/>
            <person name="Thoen E."/>
            <person name="Andreopoulos B."/>
            <person name="Lu D."/>
            <person name="Skrede I."/>
            <person name="Drula E."/>
            <person name="Henrissat B."/>
            <person name="Morin E."/>
            <person name="Kohler A."/>
            <person name="Barry K."/>
            <person name="LaButti K."/>
            <person name="Morin E."/>
            <person name="Salamov A."/>
            <person name="Lipzen A."/>
            <person name="Mereny Z."/>
            <person name="Hegedus B."/>
            <person name="Baldrian P."/>
            <person name="Stursova M."/>
            <person name="Weitz H."/>
            <person name="Taylor A."/>
            <person name="Grigoriev I.V."/>
            <person name="Nagy L.G."/>
            <person name="Martin F."/>
            <person name="Kauserud H."/>
        </authorList>
    </citation>
    <scope>NUCLEOTIDE SEQUENCE</scope>
    <source>
        <strain evidence="1">CBHHK067</strain>
    </source>
</reference>
<dbReference type="Proteomes" id="UP001221757">
    <property type="component" value="Unassembled WGS sequence"/>
</dbReference>
<accession>A0AAD7GW32</accession>